<proteinExistence type="predicted"/>
<accession>A0ACB6Z374</accession>
<reference evidence="1" key="2">
    <citation type="journal article" date="2020" name="Nat. Commun.">
        <title>Large-scale genome sequencing of mycorrhizal fungi provides insights into the early evolution of symbiotic traits.</title>
        <authorList>
            <person name="Miyauchi S."/>
            <person name="Kiss E."/>
            <person name="Kuo A."/>
            <person name="Drula E."/>
            <person name="Kohler A."/>
            <person name="Sanchez-Garcia M."/>
            <person name="Morin E."/>
            <person name="Andreopoulos B."/>
            <person name="Barry K.W."/>
            <person name="Bonito G."/>
            <person name="Buee M."/>
            <person name="Carver A."/>
            <person name="Chen C."/>
            <person name="Cichocki N."/>
            <person name="Clum A."/>
            <person name="Culley D."/>
            <person name="Crous P.W."/>
            <person name="Fauchery L."/>
            <person name="Girlanda M."/>
            <person name="Hayes R.D."/>
            <person name="Keri Z."/>
            <person name="LaButti K."/>
            <person name="Lipzen A."/>
            <person name="Lombard V."/>
            <person name="Magnuson J."/>
            <person name="Maillard F."/>
            <person name="Murat C."/>
            <person name="Nolan M."/>
            <person name="Ohm R.A."/>
            <person name="Pangilinan J."/>
            <person name="Pereira M.F."/>
            <person name="Perotto S."/>
            <person name="Peter M."/>
            <person name="Pfister S."/>
            <person name="Riley R."/>
            <person name="Sitrit Y."/>
            <person name="Stielow J.B."/>
            <person name="Szollosi G."/>
            <person name="Zifcakova L."/>
            <person name="Stursova M."/>
            <person name="Spatafora J.W."/>
            <person name="Tedersoo L."/>
            <person name="Vaario L.M."/>
            <person name="Yamada A."/>
            <person name="Yan M."/>
            <person name="Wang P."/>
            <person name="Xu J."/>
            <person name="Bruns T."/>
            <person name="Baldrian P."/>
            <person name="Vilgalys R."/>
            <person name="Dunand C."/>
            <person name="Henrissat B."/>
            <person name="Grigoriev I.V."/>
            <person name="Hibbett D."/>
            <person name="Nagy L.G."/>
            <person name="Martin F.M."/>
        </authorList>
    </citation>
    <scope>NUCLEOTIDE SEQUENCE</scope>
    <source>
        <strain evidence="1">P2</strain>
    </source>
</reference>
<protein>
    <submittedName>
        <fullName evidence="1">Kinase-like protein</fullName>
    </submittedName>
</protein>
<keyword evidence="2" id="KW-1185">Reference proteome</keyword>
<comment type="caution">
    <text evidence="1">The sequence shown here is derived from an EMBL/GenBank/DDBJ whole genome shotgun (WGS) entry which is preliminary data.</text>
</comment>
<name>A0ACB6Z374_THEGA</name>
<organism evidence="1 2">
    <name type="scientific">Thelephora ganbajun</name>
    <name type="common">Ganba fungus</name>
    <dbReference type="NCBI Taxonomy" id="370292"/>
    <lineage>
        <taxon>Eukaryota</taxon>
        <taxon>Fungi</taxon>
        <taxon>Dikarya</taxon>
        <taxon>Basidiomycota</taxon>
        <taxon>Agaricomycotina</taxon>
        <taxon>Agaricomycetes</taxon>
        <taxon>Thelephorales</taxon>
        <taxon>Thelephoraceae</taxon>
        <taxon>Thelephora</taxon>
    </lineage>
</organism>
<sequence>MAKHYARLWKDVTNTTDEGKAIRTLAEILSDKEGRDFIPRLRHNDAKLCIEILDRGIAKHSLKAAERQAFLVTLGRLAAHHGRLPDSMMITKNIEIEGDIVASGGFADIRRGRYKRSSVALKTLRVMAQDDPQKIRKSFCKEVILWNTLSHPNVLKLFGVWGDMEKGQFTAVYEWMAHGNIMEYIRDNHVNRLELLHGAAQGLKYLHEANLTHGDIKGANIYISNHTPPRACLADFGFTTMVLDPNQPMSCSAQLEGGTVTFMSPELLMPSHFGVKDSVPTPPADVYAFGLVILQVLTGEIPFRRIPLTKLGYLVVGGLRPDKPENAAAIGFSDSLWGFVERCWRGNRDLRPKVSEVVTRLGAVATNWRGLMPPCVLADNIVSDMREELSGSMEHCNIFPQSTSIGLLAGPTAESQTTSEPLGRLSISPTQRSESVGPGGVTPDDSMEYRGIFKSSSPFPRERGAPKAQDGSELESRDSFAEGAVSNVQEIEDAETTVRSLNAVEDAPPKDLAVGTSTGVHNPPGQRLVDFIDKMLEEGEISFTDQPEFLNILGKMCRRFKTIPDSMCIESCLDGPMDEEYDGGCATVFRAKYRGLPVAVKSVHLYLTSNLEECFGKFRREVVSWRHLRHPHILPLIGVNLERHRFAMVSEWMEHGNINEFVKNNKGANRVQLLIDAANGLEYMHSISMMHGDLKGANILINQSLRACLADFGLSTIVGVDRRAAANASLVSVASKDSLVSFTAGGSIRWMSPELLDPDRFGVTDHRPTKKSDCYALGMVIYEVLCGNAPFWEITNEGALINAITRGDRPQKPEGAEGLGFTKGLWEMIQRCWVVDANERPDVKDVLLQLNHAEWSWNRKRFV</sequence>
<evidence type="ECO:0000313" key="2">
    <source>
        <dbReference type="Proteomes" id="UP000886501"/>
    </source>
</evidence>
<dbReference type="Proteomes" id="UP000886501">
    <property type="component" value="Unassembled WGS sequence"/>
</dbReference>
<gene>
    <name evidence="1" type="ORF">BDM02DRAFT_3175344</name>
</gene>
<evidence type="ECO:0000313" key="1">
    <source>
        <dbReference type="EMBL" id="KAF9643942.1"/>
    </source>
</evidence>
<reference evidence="1" key="1">
    <citation type="submission" date="2019-10" db="EMBL/GenBank/DDBJ databases">
        <authorList>
            <consortium name="DOE Joint Genome Institute"/>
            <person name="Kuo A."/>
            <person name="Miyauchi S."/>
            <person name="Kiss E."/>
            <person name="Drula E."/>
            <person name="Kohler A."/>
            <person name="Sanchez-Garcia M."/>
            <person name="Andreopoulos B."/>
            <person name="Barry K.W."/>
            <person name="Bonito G."/>
            <person name="Buee M."/>
            <person name="Carver A."/>
            <person name="Chen C."/>
            <person name="Cichocki N."/>
            <person name="Clum A."/>
            <person name="Culley D."/>
            <person name="Crous P.W."/>
            <person name="Fauchery L."/>
            <person name="Girlanda M."/>
            <person name="Hayes R."/>
            <person name="Keri Z."/>
            <person name="Labutti K."/>
            <person name="Lipzen A."/>
            <person name="Lombard V."/>
            <person name="Magnuson J."/>
            <person name="Maillard F."/>
            <person name="Morin E."/>
            <person name="Murat C."/>
            <person name="Nolan M."/>
            <person name="Ohm R."/>
            <person name="Pangilinan J."/>
            <person name="Pereira M."/>
            <person name="Perotto S."/>
            <person name="Peter M."/>
            <person name="Riley R."/>
            <person name="Sitrit Y."/>
            <person name="Stielow B."/>
            <person name="Szollosi G."/>
            <person name="Zifcakova L."/>
            <person name="Stursova M."/>
            <person name="Spatafora J.W."/>
            <person name="Tedersoo L."/>
            <person name="Vaario L.-M."/>
            <person name="Yamada A."/>
            <person name="Yan M."/>
            <person name="Wang P."/>
            <person name="Xu J."/>
            <person name="Bruns T."/>
            <person name="Baldrian P."/>
            <person name="Vilgalys R."/>
            <person name="Henrissat B."/>
            <person name="Grigoriev I.V."/>
            <person name="Hibbett D."/>
            <person name="Nagy L.G."/>
            <person name="Martin F.M."/>
        </authorList>
    </citation>
    <scope>NUCLEOTIDE SEQUENCE</scope>
    <source>
        <strain evidence="1">P2</strain>
    </source>
</reference>
<dbReference type="EMBL" id="MU118173">
    <property type="protein sequence ID" value="KAF9643942.1"/>
    <property type="molecule type" value="Genomic_DNA"/>
</dbReference>